<dbReference type="EMBL" id="WXDR01000091">
    <property type="protein sequence ID" value="MZU09580.1"/>
    <property type="molecule type" value="Genomic_DNA"/>
</dbReference>
<dbReference type="AlphaFoldDB" id="A0A6B1XHK0"/>
<evidence type="ECO:0000313" key="3">
    <source>
        <dbReference type="EMBL" id="MZU09580.1"/>
    </source>
</evidence>
<dbReference type="Proteomes" id="UP000638311">
    <property type="component" value="Unassembled WGS sequence"/>
</dbReference>
<evidence type="ECO:0000259" key="2">
    <source>
        <dbReference type="PROSITE" id="PS51534"/>
    </source>
</evidence>
<dbReference type="PROSITE" id="PS50104">
    <property type="entry name" value="TIR"/>
    <property type="match status" value="1"/>
</dbReference>
<dbReference type="PROSITE" id="PS51534">
    <property type="entry name" value="SEFIR"/>
    <property type="match status" value="1"/>
</dbReference>
<name>A0A6B1XHK0_BIFLN</name>
<comment type="caution">
    <text evidence="3">The sequence shown here is derived from an EMBL/GenBank/DDBJ whole genome shotgun (WGS) entry which is preliminary data.</text>
</comment>
<proteinExistence type="predicted"/>
<dbReference type="InterPro" id="IPR035897">
    <property type="entry name" value="Toll_tir_struct_dom_sf"/>
</dbReference>
<evidence type="ECO:0000259" key="1">
    <source>
        <dbReference type="PROSITE" id="PS50104"/>
    </source>
</evidence>
<dbReference type="Gene3D" id="3.40.50.10140">
    <property type="entry name" value="Toll/interleukin-1 receptor homology (TIR) domain"/>
    <property type="match status" value="1"/>
</dbReference>
<gene>
    <name evidence="3" type="ORF">GUA24_11725</name>
</gene>
<organism evidence="3 4">
    <name type="scientific">Bifidobacterium longum</name>
    <dbReference type="NCBI Taxonomy" id="216816"/>
    <lineage>
        <taxon>Bacteria</taxon>
        <taxon>Bacillati</taxon>
        <taxon>Actinomycetota</taxon>
        <taxon>Actinomycetes</taxon>
        <taxon>Bifidobacteriales</taxon>
        <taxon>Bifidobacteriaceae</taxon>
        <taxon>Bifidobacterium</taxon>
    </lineage>
</organism>
<feature type="domain" description="SEFIR" evidence="2">
    <location>
        <begin position="5"/>
        <end position="136"/>
    </location>
</feature>
<reference evidence="3" key="1">
    <citation type="journal article" date="2019" name="Nat. Med.">
        <title>A library of human gut bacterial isolates paired with longitudinal multiomics data enables mechanistic microbiome research.</title>
        <authorList>
            <person name="Poyet M."/>
            <person name="Groussin M."/>
            <person name="Gibbons S.M."/>
            <person name="Avila-Pacheco J."/>
            <person name="Jiang X."/>
            <person name="Kearney S.M."/>
            <person name="Perrotta A.R."/>
            <person name="Berdy B."/>
            <person name="Zhao S."/>
            <person name="Lieberman T.D."/>
            <person name="Swanson P.K."/>
            <person name="Smith M."/>
            <person name="Roesemann S."/>
            <person name="Alexander J.E."/>
            <person name="Rich S.A."/>
            <person name="Livny J."/>
            <person name="Vlamakis H."/>
            <person name="Clish C."/>
            <person name="Bullock K."/>
            <person name="Deik A."/>
            <person name="Scott J."/>
            <person name="Pierce K.A."/>
            <person name="Xavier R.J."/>
            <person name="Alm E.J."/>
        </authorList>
    </citation>
    <scope>NUCLEOTIDE SEQUENCE</scope>
    <source>
        <strain evidence="3">BIOML-A409</strain>
    </source>
</reference>
<dbReference type="InterPro" id="IPR013568">
    <property type="entry name" value="SEFIR_dom"/>
</dbReference>
<sequence>MVFYMKTVFISYFRSEVNKEKLDRLIKLLEESDIRVIIDERNLEIGGDLPLFMEKNLVESDFIIVILTSGYKKRADDREGGVGYEAAIMAASLSKRETIKKFLPVTFETYRDEIVPVFLASKLASDLSDNLDSITFKGAVKKLKRTILGISMTSQPTPKAGPSKVVRVADEADTTLISDNDNKNTQIMLISIDSDEVTQPRNDGAPGSALYEVPFRLNHYPNRTWQQLFLANWRSPSQFTLMHRGNIAKISGDRIILDGTTIEEVRDYHLKTLKIVIQDTNKQYKRLMIKEQQRLDHDLEIKNKQRDKVRSVINDLRF</sequence>
<accession>A0A6B1XHK0</accession>
<evidence type="ECO:0000313" key="4">
    <source>
        <dbReference type="Proteomes" id="UP000638311"/>
    </source>
</evidence>
<dbReference type="GO" id="GO:0007165">
    <property type="term" value="P:signal transduction"/>
    <property type="evidence" value="ECO:0007669"/>
    <property type="project" value="InterPro"/>
</dbReference>
<dbReference type="InterPro" id="IPR000157">
    <property type="entry name" value="TIR_dom"/>
</dbReference>
<protein>
    <submittedName>
        <fullName evidence="3">TIR domain-containing protein</fullName>
    </submittedName>
</protein>
<feature type="domain" description="TIR" evidence="1">
    <location>
        <begin position="4"/>
        <end position="147"/>
    </location>
</feature>
<dbReference type="SUPFAM" id="SSF52200">
    <property type="entry name" value="Toll/Interleukin receptor TIR domain"/>
    <property type="match status" value="1"/>
</dbReference>
<dbReference type="Pfam" id="PF13676">
    <property type="entry name" value="TIR_2"/>
    <property type="match status" value="1"/>
</dbReference>